<dbReference type="GO" id="GO:0016757">
    <property type="term" value="F:glycosyltransferase activity"/>
    <property type="evidence" value="ECO:0007669"/>
    <property type="project" value="UniProtKB-KW"/>
</dbReference>
<dbReference type="Pfam" id="PF00535">
    <property type="entry name" value="Glycos_transf_2"/>
    <property type="match status" value="1"/>
</dbReference>
<evidence type="ECO:0000313" key="4">
    <source>
        <dbReference type="EMBL" id="SCX99292.1"/>
    </source>
</evidence>
<dbReference type="SUPFAM" id="SSF53448">
    <property type="entry name" value="Nucleotide-diphospho-sugar transferases"/>
    <property type="match status" value="1"/>
</dbReference>
<proteinExistence type="predicted"/>
<evidence type="ECO:0000313" key="5">
    <source>
        <dbReference type="Proteomes" id="UP000183047"/>
    </source>
</evidence>
<feature type="domain" description="Glycosyltransferase 2-like" evidence="3">
    <location>
        <begin position="8"/>
        <end position="126"/>
    </location>
</feature>
<dbReference type="Proteomes" id="UP000183047">
    <property type="component" value="Unassembled WGS sequence"/>
</dbReference>
<dbReference type="AlphaFoldDB" id="A0A1G5CA62"/>
<organism evidence="4 5">
    <name type="scientific">Butyrivibrio hungatei</name>
    <dbReference type="NCBI Taxonomy" id="185008"/>
    <lineage>
        <taxon>Bacteria</taxon>
        <taxon>Bacillati</taxon>
        <taxon>Bacillota</taxon>
        <taxon>Clostridia</taxon>
        <taxon>Lachnospirales</taxon>
        <taxon>Lachnospiraceae</taxon>
        <taxon>Butyrivibrio</taxon>
    </lineage>
</organism>
<evidence type="ECO:0000259" key="3">
    <source>
        <dbReference type="Pfam" id="PF00535"/>
    </source>
</evidence>
<accession>A0A1G5CA62</accession>
<evidence type="ECO:0000256" key="1">
    <source>
        <dbReference type="ARBA" id="ARBA00022676"/>
    </source>
</evidence>
<keyword evidence="5" id="KW-1185">Reference proteome</keyword>
<dbReference type="EMBL" id="FMUR01000006">
    <property type="protein sequence ID" value="SCX99292.1"/>
    <property type="molecule type" value="Genomic_DNA"/>
</dbReference>
<dbReference type="CDD" id="cd00761">
    <property type="entry name" value="Glyco_tranf_GTA_type"/>
    <property type="match status" value="1"/>
</dbReference>
<dbReference type="RefSeq" id="WP_074461729.1">
    <property type="nucleotide sequence ID" value="NZ_FMUR01000006.1"/>
</dbReference>
<sequence length="330" mass="36697">MNTEILVSIIIPVYQAQDTLRECVLSCVTQKGIEGDAFEVILVDDGSKDESAKIADELAEEYGQDKIKVKHIKNRGVSGARNIGLEMATGKYVSFVDADDTISEGCIANMLKHADEDTVLTDGSADIDSPYVLSGYQYIEDFTLESNTHVWGKLFLRKRLSEEHIIFKEGLTIGEDLLFLLDVALSEGKKKGVKVVPAGRDDYRYSDNENGAMKASFKASFLDQLTCWEEAEAKLKEVYEFISVYSFVKVAVSQILTALLVIGKVAVVPDDEKDNDLAREAVKAAGDRIRHALKTRGAFAALSFGHKIKVIVFKISPKLYVKMYARYKDR</sequence>
<dbReference type="PANTHER" id="PTHR22916">
    <property type="entry name" value="GLYCOSYLTRANSFERASE"/>
    <property type="match status" value="1"/>
</dbReference>
<gene>
    <name evidence="4" type="ORF">SAMN02910451_01007</name>
</gene>
<keyword evidence="1" id="KW-0328">Glycosyltransferase</keyword>
<reference evidence="5" key="1">
    <citation type="submission" date="2016-10" db="EMBL/GenBank/DDBJ databases">
        <authorList>
            <person name="Varghese N."/>
            <person name="Submissions S."/>
        </authorList>
    </citation>
    <scope>NUCLEOTIDE SEQUENCE [LARGE SCALE GENOMIC DNA]</scope>
    <source>
        <strain evidence="5">XBD2006</strain>
    </source>
</reference>
<name>A0A1G5CA62_9FIRM</name>
<protein>
    <submittedName>
        <fullName evidence="4">Glycosyl transferase family 2</fullName>
    </submittedName>
</protein>
<dbReference type="Gene3D" id="3.90.550.10">
    <property type="entry name" value="Spore Coat Polysaccharide Biosynthesis Protein SpsA, Chain A"/>
    <property type="match status" value="1"/>
</dbReference>
<keyword evidence="2 4" id="KW-0808">Transferase</keyword>
<dbReference type="PANTHER" id="PTHR22916:SF51">
    <property type="entry name" value="GLYCOSYLTRANSFERASE EPSH-RELATED"/>
    <property type="match status" value="1"/>
</dbReference>
<dbReference type="InterPro" id="IPR001173">
    <property type="entry name" value="Glyco_trans_2-like"/>
</dbReference>
<dbReference type="InterPro" id="IPR029044">
    <property type="entry name" value="Nucleotide-diphossugar_trans"/>
</dbReference>
<evidence type="ECO:0000256" key="2">
    <source>
        <dbReference type="ARBA" id="ARBA00022679"/>
    </source>
</evidence>